<protein>
    <submittedName>
        <fullName evidence="1">Uncharacterized protein</fullName>
    </submittedName>
</protein>
<dbReference type="AlphaFoldDB" id="A0A8T0I700"/>
<keyword evidence="2" id="KW-1185">Reference proteome</keyword>
<gene>
    <name evidence="1" type="ORF">KC19_4G026000</name>
</gene>
<sequence>MRTSFFNRLSSLFWGSARVLLGIHGVGKHWPFHSVVGNLLTITTADDIQSLESSTGTSSTPNLFQKCTQLACQREWIIATTR</sequence>
<dbReference type="Proteomes" id="UP000822688">
    <property type="component" value="Chromosome 4"/>
</dbReference>
<evidence type="ECO:0000313" key="2">
    <source>
        <dbReference type="Proteomes" id="UP000822688"/>
    </source>
</evidence>
<comment type="caution">
    <text evidence="1">The sequence shown here is derived from an EMBL/GenBank/DDBJ whole genome shotgun (WGS) entry which is preliminary data.</text>
</comment>
<evidence type="ECO:0000313" key="1">
    <source>
        <dbReference type="EMBL" id="KAG0578481.1"/>
    </source>
</evidence>
<dbReference type="EMBL" id="CM026424">
    <property type="protein sequence ID" value="KAG0578481.1"/>
    <property type="molecule type" value="Genomic_DNA"/>
</dbReference>
<name>A0A8T0I700_CERPU</name>
<organism evidence="1 2">
    <name type="scientific">Ceratodon purpureus</name>
    <name type="common">Fire moss</name>
    <name type="synonym">Dicranum purpureum</name>
    <dbReference type="NCBI Taxonomy" id="3225"/>
    <lineage>
        <taxon>Eukaryota</taxon>
        <taxon>Viridiplantae</taxon>
        <taxon>Streptophyta</taxon>
        <taxon>Embryophyta</taxon>
        <taxon>Bryophyta</taxon>
        <taxon>Bryophytina</taxon>
        <taxon>Bryopsida</taxon>
        <taxon>Dicranidae</taxon>
        <taxon>Pseudoditrichales</taxon>
        <taxon>Ditrichaceae</taxon>
        <taxon>Ceratodon</taxon>
    </lineage>
</organism>
<proteinExistence type="predicted"/>
<accession>A0A8T0I700</accession>
<reference evidence="1" key="1">
    <citation type="submission" date="2020-06" db="EMBL/GenBank/DDBJ databases">
        <title>WGS assembly of Ceratodon purpureus strain R40.</title>
        <authorList>
            <person name="Carey S.B."/>
            <person name="Jenkins J."/>
            <person name="Shu S."/>
            <person name="Lovell J.T."/>
            <person name="Sreedasyam A."/>
            <person name="Maumus F."/>
            <person name="Tiley G.P."/>
            <person name="Fernandez-Pozo N."/>
            <person name="Barry K."/>
            <person name="Chen C."/>
            <person name="Wang M."/>
            <person name="Lipzen A."/>
            <person name="Daum C."/>
            <person name="Saski C.A."/>
            <person name="Payton A.C."/>
            <person name="Mcbreen J.C."/>
            <person name="Conrad R.E."/>
            <person name="Kollar L.M."/>
            <person name="Olsson S."/>
            <person name="Huttunen S."/>
            <person name="Landis J.B."/>
            <person name="Wickett N.J."/>
            <person name="Johnson M.G."/>
            <person name="Rensing S.A."/>
            <person name="Grimwood J."/>
            <person name="Schmutz J."/>
            <person name="Mcdaniel S.F."/>
        </authorList>
    </citation>
    <scope>NUCLEOTIDE SEQUENCE</scope>
    <source>
        <strain evidence="1">R40</strain>
    </source>
</reference>